<protein>
    <recommendedName>
        <fullName evidence="3">DUF222 domain-containing protein</fullName>
    </recommendedName>
</protein>
<evidence type="ECO:0000313" key="1">
    <source>
        <dbReference type="EMBL" id="MCF6377469.1"/>
    </source>
</evidence>
<dbReference type="RefSeq" id="WP_236400943.1">
    <property type="nucleotide sequence ID" value="NZ_JAKJHZ010000005.1"/>
</dbReference>
<name>A0ABS9HAE3_9ACTN</name>
<keyword evidence="2" id="KW-1185">Reference proteome</keyword>
<dbReference type="Proteomes" id="UP001201161">
    <property type="component" value="Unassembled WGS sequence"/>
</dbReference>
<organism evidence="1 2">
    <name type="scientific">Nocardioides potassii</name>
    <dbReference type="NCBI Taxonomy" id="2911371"/>
    <lineage>
        <taxon>Bacteria</taxon>
        <taxon>Bacillati</taxon>
        <taxon>Actinomycetota</taxon>
        <taxon>Actinomycetes</taxon>
        <taxon>Propionibacteriales</taxon>
        <taxon>Nocardioidaceae</taxon>
        <taxon>Nocardioides</taxon>
    </lineage>
</organism>
<gene>
    <name evidence="1" type="ORF">L2K70_07615</name>
</gene>
<evidence type="ECO:0000313" key="2">
    <source>
        <dbReference type="Proteomes" id="UP001201161"/>
    </source>
</evidence>
<dbReference type="EMBL" id="JAKJHZ010000005">
    <property type="protein sequence ID" value="MCF6377469.1"/>
    <property type="molecule type" value="Genomic_DNA"/>
</dbReference>
<comment type="caution">
    <text evidence="1">The sequence shown here is derived from an EMBL/GenBank/DDBJ whole genome shotgun (WGS) entry which is preliminary data.</text>
</comment>
<accession>A0ABS9HAE3</accession>
<sequence length="90" mass="9575">MGDMRMWARGAGVAGVDGEAIQTDLQRGLGCSLADVMRRTEFWVVEAYPRIAKVTTALAGKVSNDDPGRIDYADGPWCLTADEAKAVAAS</sequence>
<evidence type="ECO:0008006" key="3">
    <source>
        <dbReference type="Google" id="ProtNLM"/>
    </source>
</evidence>
<reference evidence="1 2" key="1">
    <citation type="submission" date="2022-01" db="EMBL/GenBank/DDBJ databases">
        <title>Nocardioides sp. nov., an actinomycete isolated from mining soil.</title>
        <authorList>
            <person name="Liu L."/>
        </authorList>
    </citation>
    <scope>NUCLEOTIDE SEQUENCE [LARGE SCALE GENOMIC DNA]</scope>
    <source>
        <strain evidence="1 2">KLBMP 9356</strain>
    </source>
</reference>
<proteinExistence type="predicted"/>